<accession>A0AAV2HIU2</accession>
<evidence type="ECO:0000259" key="1">
    <source>
        <dbReference type="PROSITE" id="PS01186"/>
    </source>
</evidence>
<feature type="non-terminal residue" evidence="2">
    <location>
        <position position="319"/>
    </location>
</feature>
<proteinExistence type="predicted"/>
<sequence length="319" mass="34519">MFCIIFVLNPPPPNRSLTIVIYINCMHLVAEKCGKRVCVPEAFCRNDSQCRCATPYTGIGHVKCYQKDYISCHVIDDPYLTNFCREKASVPIPCRYRLASHTAGQGCEVIVYATNTLFLDYFSYATSVQISVGVDGDYLKILYDVTPGTPPVAYYKLGSDPQFNLPAGTYSYVLLNRTFVITLDASDGSFTVDSPDCALNVVFRPPLGTGAIAEQIKTPGVACTILGSPSLQGGYPETLCGQSTNCSEEGLGAYQSENALSTLELAALLAWLKSETRQSNGSQCETVVKTFNETCSTQALSTQAVNACGPIFSSPTIKC</sequence>
<keyword evidence="3" id="KW-1185">Reference proteome</keyword>
<comment type="caution">
    <text evidence="2">The sequence shown here is derived from an EMBL/GenBank/DDBJ whole genome shotgun (WGS) entry which is preliminary data.</text>
</comment>
<organism evidence="2 3">
    <name type="scientific">Lymnaea stagnalis</name>
    <name type="common">Great pond snail</name>
    <name type="synonym">Helix stagnalis</name>
    <dbReference type="NCBI Taxonomy" id="6523"/>
    <lineage>
        <taxon>Eukaryota</taxon>
        <taxon>Metazoa</taxon>
        <taxon>Spiralia</taxon>
        <taxon>Lophotrochozoa</taxon>
        <taxon>Mollusca</taxon>
        <taxon>Gastropoda</taxon>
        <taxon>Heterobranchia</taxon>
        <taxon>Euthyneura</taxon>
        <taxon>Panpulmonata</taxon>
        <taxon>Hygrophila</taxon>
        <taxon>Lymnaeoidea</taxon>
        <taxon>Lymnaeidae</taxon>
        <taxon>Lymnaea</taxon>
    </lineage>
</organism>
<dbReference type="PROSITE" id="PS01186">
    <property type="entry name" value="EGF_2"/>
    <property type="match status" value="1"/>
</dbReference>
<gene>
    <name evidence="2" type="ORF">GSLYS_00007627001</name>
</gene>
<reference evidence="2 3" key="1">
    <citation type="submission" date="2024-04" db="EMBL/GenBank/DDBJ databases">
        <authorList>
            <consortium name="Genoscope - CEA"/>
            <person name="William W."/>
        </authorList>
    </citation>
    <scope>NUCLEOTIDE SEQUENCE [LARGE SCALE GENOMIC DNA]</scope>
</reference>
<evidence type="ECO:0000313" key="3">
    <source>
        <dbReference type="Proteomes" id="UP001497497"/>
    </source>
</evidence>
<evidence type="ECO:0000313" key="2">
    <source>
        <dbReference type="EMBL" id="CAL1533667.1"/>
    </source>
</evidence>
<protein>
    <recommendedName>
        <fullName evidence="1">EGF-like domain-containing protein</fullName>
    </recommendedName>
</protein>
<dbReference type="AlphaFoldDB" id="A0AAV2HIU2"/>
<feature type="domain" description="EGF-like" evidence="1">
    <location>
        <begin position="50"/>
        <end position="64"/>
    </location>
</feature>
<dbReference type="EMBL" id="CAXITT010000149">
    <property type="protein sequence ID" value="CAL1533667.1"/>
    <property type="molecule type" value="Genomic_DNA"/>
</dbReference>
<dbReference type="Proteomes" id="UP001497497">
    <property type="component" value="Unassembled WGS sequence"/>
</dbReference>
<name>A0AAV2HIU2_LYMST</name>
<dbReference type="InterPro" id="IPR000742">
    <property type="entry name" value="EGF"/>
</dbReference>